<dbReference type="PIRSF" id="PIRSF013674">
    <property type="entry name" value="PXMP4"/>
    <property type="match status" value="1"/>
</dbReference>
<dbReference type="InParanoid" id="F6ZS91"/>
<dbReference type="InterPro" id="IPR019531">
    <property type="entry name" value="Pmp4"/>
</dbReference>
<sequence>MSSLLQIINQTLQSGNHQQILSLLKGIRNGIVYGVKIRFPHALVMTFLFKDVPLKDKIRLILRATYQHARNLAQFTFLYKLLTTTLSKTSSKPSVGKNPLHVIPAAAFAGYLVFGEKNPINMQINMYLLSRIIFGLCRVATERGYFPSEEKLNGVKIFPVFAATMWGVVLWLFENHKHTLQPSLQASMTYLYHDSNKWNNIWDFLVYNKLP</sequence>
<dbReference type="PANTHER" id="PTHR15460">
    <property type="entry name" value="PEROXISOMAL MEMBRANE PROTEIN 4"/>
    <property type="match status" value="1"/>
</dbReference>
<reference evidence="1" key="3">
    <citation type="submission" date="2025-09" db="UniProtKB">
        <authorList>
            <consortium name="Ensembl"/>
        </authorList>
    </citation>
    <scope>IDENTIFICATION</scope>
</reference>
<dbReference type="GeneID" id="100181886"/>
<dbReference type="FunCoup" id="F6ZS91">
    <property type="interactions" value="21"/>
</dbReference>
<dbReference type="AlphaFoldDB" id="F6ZS91"/>
<reference evidence="2" key="1">
    <citation type="journal article" date="2002" name="Science">
        <title>The draft genome of Ciona intestinalis: insights into chordate and vertebrate origins.</title>
        <authorList>
            <person name="Dehal P."/>
            <person name="Satou Y."/>
            <person name="Campbell R.K."/>
            <person name="Chapman J."/>
            <person name="Degnan B."/>
            <person name="De Tomaso A."/>
            <person name="Davidson B."/>
            <person name="Di Gregorio A."/>
            <person name="Gelpke M."/>
            <person name="Goodstein D.M."/>
            <person name="Harafuji N."/>
            <person name="Hastings K.E."/>
            <person name="Ho I."/>
            <person name="Hotta K."/>
            <person name="Huang W."/>
            <person name="Kawashima T."/>
            <person name="Lemaire P."/>
            <person name="Martinez D."/>
            <person name="Meinertzhagen I.A."/>
            <person name="Necula S."/>
            <person name="Nonaka M."/>
            <person name="Putnam N."/>
            <person name="Rash S."/>
            <person name="Saiga H."/>
            <person name="Satake M."/>
            <person name="Terry A."/>
            <person name="Yamada L."/>
            <person name="Wang H.G."/>
            <person name="Awazu S."/>
            <person name="Azumi K."/>
            <person name="Boore J."/>
            <person name="Branno M."/>
            <person name="Chin-Bow S."/>
            <person name="DeSantis R."/>
            <person name="Doyle S."/>
            <person name="Francino P."/>
            <person name="Keys D.N."/>
            <person name="Haga S."/>
            <person name="Hayashi H."/>
            <person name="Hino K."/>
            <person name="Imai K.S."/>
            <person name="Inaba K."/>
            <person name="Kano S."/>
            <person name="Kobayashi K."/>
            <person name="Kobayashi M."/>
            <person name="Lee B.I."/>
            <person name="Makabe K.W."/>
            <person name="Manohar C."/>
            <person name="Matassi G."/>
            <person name="Medina M."/>
            <person name="Mochizuki Y."/>
            <person name="Mount S."/>
            <person name="Morishita T."/>
            <person name="Miura S."/>
            <person name="Nakayama A."/>
            <person name="Nishizaka S."/>
            <person name="Nomoto H."/>
            <person name="Ohta F."/>
            <person name="Oishi K."/>
            <person name="Rigoutsos I."/>
            <person name="Sano M."/>
            <person name="Sasaki A."/>
            <person name="Sasakura Y."/>
            <person name="Shoguchi E."/>
            <person name="Shin-i T."/>
            <person name="Spagnuolo A."/>
            <person name="Stainier D."/>
            <person name="Suzuki M.M."/>
            <person name="Tassy O."/>
            <person name="Takatori N."/>
            <person name="Tokuoka M."/>
            <person name="Yagi K."/>
            <person name="Yoshizaki F."/>
            <person name="Wada S."/>
            <person name="Zhang C."/>
            <person name="Hyatt P.D."/>
            <person name="Larimer F."/>
            <person name="Detter C."/>
            <person name="Doggett N."/>
            <person name="Glavina T."/>
            <person name="Hawkins T."/>
            <person name="Richardson P."/>
            <person name="Lucas S."/>
            <person name="Kohara Y."/>
            <person name="Levine M."/>
            <person name="Satoh N."/>
            <person name="Rokhsar D.S."/>
        </authorList>
    </citation>
    <scope>NUCLEOTIDE SEQUENCE [LARGE SCALE GENOMIC DNA]</scope>
</reference>
<evidence type="ECO:0000313" key="2">
    <source>
        <dbReference type="Proteomes" id="UP000008144"/>
    </source>
</evidence>
<evidence type="ECO:0000313" key="1">
    <source>
        <dbReference type="Ensembl" id="ENSCINP00000028200.2"/>
    </source>
</evidence>
<organism evidence="1 2">
    <name type="scientific">Ciona intestinalis</name>
    <name type="common">Transparent sea squirt</name>
    <name type="synonym">Ascidia intestinalis</name>
    <dbReference type="NCBI Taxonomy" id="7719"/>
    <lineage>
        <taxon>Eukaryota</taxon>
        <taxon>Metazoa</taxon>
        <taxon>Chordata</taxon>
        <taxon>Tunicata</taxon>
        <taxon>Ascidiacea</taxon>
        <taxon>Phlebobranchia</taxon>
        <taxon>Cionidae</taxon>
        <taxon>Ciona</taxon>
    </lineage>
</organism>
<dbReference type="KEGG" id="cin:100181886"/>
<dbReference type="HOGENOM" id="CLU_054132_1_0_1"/>
<accession>F6ZS91</accession>
<name>F6ZS91_CIOIN</name>
<dbReference type="GO" id="GO:0005778">
    <property type="term" value="C:peroxisomal membrane"/>
    <property type="evidence" value="ECO:0000318"/>
    <property type="project" value="GO_Central"/>
</dbReference>
<dbReference type="GeneTree" id="ENSGT00390000001562"/>
<dbReference type="RefSeq" id="XP_002126961.1">
    <property type="nucleotide sequence ID" value="XM_002126925.5"/>
</dbReference>
<proteinExistence type="predicted"/>
<dbReference type="Ensembl" id="ENSCINT00000028446.2">
    <property type="protein sequence ID" value="ENSCINP00000028200.2"/>
    <property type="gene ID" value="ENSCING00000016200.2"/>
</dbReference>
<keyword evidence="2" id="KW-1185">Reference proteome</keyword>
<dbReference type="PANTHER" id="PTHR15460:SF3">
    <property type="entry name" value="PEROXISOMAL MEMBRANE PROTEIN 4"/>
    <property type="match status" value="1"/>
</dbReference>
<dbReference type="STRING" id="7719.ENSCINP00000028200"/>
<dbReference type="OrthoDB" id="39659at2759"/>
<reference evidence="1" key="2">
    <citation type="submission" date="2025-08" db="UniProtKB">
        <authorList>
            <consortium name="Ensembl"/>
        </authorList>
    </citation>
    <scope>IDENTIFICATION</scope>
</reference>
<protein>
    <submittedName>
        <fullName evidence="1">Peroxisomal membrane protein 4-like</fullName>
    </submittedName>
</protein>
<dbReference type="OMA" id="VMVFLFR"/>
<accession>A0A1W2W8S3</accession>
<dbReference type="Pfam" id="PF02466">
    <property type="entry name" value="Tim17"/>
    <property type="match status" value="1"/>
</dbReference>
<gene>
    <name evidence="1" type="primary">LOC100181886</name>
</gene>
<dbReference type="Proteomes" id="UP000008144">
    <property type="component" value="Unassembled WGS sequence"/>
</dbReference>